<name>A0A2V0NTV2_9CHLO</name>
<dbReference type="InterPro" id="IPR015943">
    <property type="entry name" value="WD40/YVTN_repeat-like_dom_sf"/>
</dbReference>
<dbReference type="SMART" id="SM00320">
    <property type="entry name" value="WD40"/>
    <property type="match status" value="4"/>
</dbReference>
<reference evidence="5 6" key="1">
    <citation type="journal article" date="2018" name="Sci. Rep.">
        <title>Raphidocelis subcapitata (=Pseudokirchneriella subcapitata) provides an insight into genome evolution and environmental adaptations in the Sphaeropleales.</title>
        <authorList>
            <person name="Suzuki S."/>
            <person name="Yamaguchi H."/>
            <person name="Nakajima N."/>
            <person name="Kawachi M."/>
        </authorList>
    </citation>
    <scope>NUCLEOTIDE SEQUENCE [LARGE SCALE GENOMIC DNA]</scope>
    <source>
        <strain evidence="5 6">NIES-35</strain>
    </source>
</reference>
<feature type="repeat" description="WD" evidence="3">
    <location>
        <begin position="372"/>
        <end position="405"/>
    </location>
</feature>
<organism evidence="5 6">
    <name type="scientific">Raphidocelis subcapitata</name>
    <dbReference type="NCBI Taxonomy" id="307507"/>
    <lineage>
        <taxon>Eukaryota</taxon>
        <taxon>Viridiplantae</taxon>
        <taxon>Chlorophyta</taxon>
        <taxon>core chlorophytes</taxon>
        <taxon>Chlorophyceae</taxon>
        <taxon>CS clade</taxon>
        <taxon>Sphaeropleales</taxon>
        <taxon>Selenastraceae</taxon>
        <taxon>Raphidocelis</taxon>
    </lineage>
</organism>
<evidence type="ECO:0000256" key="1">
    <source>
        <dbReference type="ARBA" id="ARBA00022574"/>
    </source>
</evidence>
<comment type="caution">
    <text evidence="5">The sequence shown here is derived from an EMBL/GenBank/DDBJ whole genome shotgun (WGS) entry which is preliminary data.</text>
</comment>
<evidence type="ECO:0000313" key="6">
    <source>
        <dbReference type="Proteomes" id="UP000247498"/>
    </source>
</evidence>
<feature type="region of interest" description="Disordered" evidence="4">
    <location>
        <begin position="419"/>
        <end position="460"/>
    </location>
</feature>
<evidence type="ECO:0000256" key="2">
    <source>
        <dbReference type="ARBA" id="ARBA00022737"/>
    </source>
</evidence>
<feature type="compositionally biased region" description="Acidic residues" evidence="4">
    <location>
        <begin position="186"/>
        <end position="207"/>
    </location>
</feature>
<evidence type="ECO:0000256" key="3">
    <source>
        <dbReference type="PROSITE-ProRule" id="PRU00221"/>
    </source>
</evidence>
<dbReference type="InParanoid" id="A0A2V0NTV2"/>
<gene>
    <name evidence="5" type="ORF">Rsub_03920</name>
</gene>
<dbReference type="PANTHER" id="PTHR22850">
    <property type="entry name" value="WD40 REPEAT FAMILY"/>
    <property type="match status" value="1"/>
</dbReference>
<keyword evidence="1 3" id="KW-0853">WD repeat</keyword>
<dbReference type="EMBL" id="BDRX01000021">
    <property type="protein sequence ID" value="GBF91064.1"/>
    <property type="molecule type" value="Genomic_DNA"/>
</dbReference>
<feature type="compositionally biased region" description="Basic residues" evidence="4">
    <location>
        <begin position="154"/>
        <end position="163"/>
    </location>
</feature>
<feature type="region of interest" description="Disordered" evidence="4">
    <location>
        <begin position="147"/>
        <end position="213"/>
    </location>
</feature>
<sequence length="537" mass="53697">MAADSADAAAAAVAGRAVFWRGSCVQLLYSTLLQRPLEQRCLCVRWLPGSEEVPGSGPAMERQRLLVGTGGEGGGGSAQCWLLLLSATLPAAAATPGQQESYPTVPPRLLVKQRICHGPHDVNRAAPMPRDAALVATTSDCGEAFLFRLPAQPRRPRPARRRGRQADGSGGAAMEVDCGGGGSQAGEEEEEEELEEEEEEEEEEEADGDRPVFAPDARLEGRASGGFGLAWDAAAGDRLLATGGAEGGGGGGVVCTWDVSRAGQGGARVPPADARPAGHGGAAANDVSCHPEASGPFVTAGDDGALRLHDTREAPGGGAGGGQLLFSCPAGDTLDCVDWEQRPGGLVAAGGGGGALYVVDPRRPGAAALMERRQHAGPVVQVEWAAAAPGVVASCGADGFVAVWDAAAVAAAAAGPAGAAGGAAAGPSGHAAAAPGGRRGRKSTVPQRMGGGGVGTAAAGGDAMRRHLRQAGGGADGAPRGLLFLHAGHSAAQGIAWNPQRPWMVASVGEAPLSGEPPVEESVVQVWSPLALSSGQG</sequence>
<accession>A0A2V0NTV2</accession>
<dbReference type="Gene3D" id="2.130.10.10">
    <property type="entry name" value="YVTN repeat-like/Quinoprotein amine dehydrogenase"/>
    <property type="match status" value="1"/>
</dbReference>
<proteinExistence type="predicted"/>
<evidence type="ECO:0000256" key="4">
    <source>
        <dbReference type="SAM" id="MobiDB-lite"/>
    </source>
</evidence>
<dbReference type="InterPro" id="IPR050459">
    <property type="entry name" value="WD_repeat_RBAP46/RBAP48/MSI1"/>
</dbReference>
<evidence type="ECO:0000313" key="5">
    <source>
        <dbReference type="EMBL" id="GBF91064.1"/>
    </source>
</evidence>
<dbReference type="Proteomes" id="UP000247498">
    <property type="component" value="Unassembled WGS sequence"/>
</dbReference>
<dbReference type="InterPro" id="IPR001680">
    <property type="entry name" value="WD40_rpt"/>
</dbReference>
<keyword evidence="2" id="KW-0677">Repeat</keyword>
<dbReference type="STRING" id="307507.A0A2V0NTV2"/>
<protein>
    <submittedName>
        <fullName evidence="5">Uncharacterized protein</fullName>
    </submittedName>
</protein>
<dbReference type="OrthoDB" id="361494at2759"/>
<dbReference type="AlphaFoldDB" id="A0A2V0NTV2"/>
<feature type="compositionally biased region" description="Low complexity" evidence="4">
    <location>
        <begin position="425"/>
        <end position="436"/>
    </location>
</feature>
<feature type="region of interest" description="Disordered" evidence="4">
    <location>
        <begin position="263"/>
        <end position="285"/>
    </location>
</feature>
<dbReference type="PROSITE" id="PS50082">
    <property type="entry name" value="WD_REPEATS_2"/>
    <property type="match status" value="1"/>
</dbReference>
<dbReference type="SUPFAM" id="SSF101908">
    <property type="entry name" value="Putative isomerase YbhE"/>
    <property type="match status" value="1"/>
</dbReference>
<keyword evidence="6" id="KW-1185">Reference proteome</keyword>